<feature type="compositionally biased region" description="Basic and acidic residues" evidence="1">
    <location>
        <begin position="138"/>
        <end position="151"/>
    </location>
</feature>
<proteinExistence type="predicted"/>
<protein>
    <submittedName>
        <fullName evidence="2">Uncharacterized protein</fullName>
    </submittedName>
</protein>
<name>A2EWZ4_TRIV3</name>
<dbReference type="Proteomes" id="UP000001542">
    <property type="component" value="Unassembled WGS sequence"/>
</dbReference>
<feature type="region of interest" description="Disordered" evidence="1">
    <location>
        <begin position="61"/>
        <end position="170"/>
    </location>
</feature>
<dbReference type="InParanoid" id="A2EWZ4"/>
<feature type="compositionally biased region" description="Acidic residues" evidence="1">
    <location>
        <begin position="152"/>
        <end position="170"/>
    </location>
</feature>
<feature type="compositionally biased region" description="Polar residues" evidence="1">
    <location>
        <begin position="98"/>
        <end position="119"/>
    </location>
</feature>
<organism evidence="2 3">
    <name type="scientific">Trichomonas vaginalis (strain ATCC PRA-98 / G3)</name>
    <dbReference type="NCBI Taxonomy" id="412133"/>
    <lineage>
        <taxon>Eukaryota</taxon>
        <taxon>Metamonada</taxon>
        <taxon>Parabasalia</taxon>
        <taxon>Trichomonadida</taxon>
        <taxon>Trichomonadidae</taxon>
        <taxon>Trichomonas</taxon>
    </lineage>
</organism>
<keyword evidence="3" id="KW-1185">Reference proteome</keyword>
<dbReference type="VEuPathDB" id="TrichDB:TVAG_293040"/>
<dbReference type="EMBL" id="DS113523">
    <property type="protein sequence ID" value="EAY02836.1"/>
    <property type="molecule type" value="Genomic_DNA"/>
</dbReference>
<accession>A2EWZ4</accession>
<evidence type="ECO:0000256" key="1">
    <source>
        <dbReference type="SAM" id="MobiDB-lite"/>
    </source>
</evidence>
<reference evidence="2" key="2">
    <citation type="journal article" date="2007" name="Science">
        <title>Draft genome sequence of the sexually transmitted pathogen Trichomonas vaginalis.</title>
        <authorList>
            <person name="Carlton J.M."/>
            <person name="Hirt R.P."/>
            <person name="Silva J.C."/>
            <person name="Delcher A.L."/>
            <person name="Schatz M."/>
            <person name="Zhao Q."/>
            <person name="Wortman J.R."/>
            <person name="Bidwell S.L."/>
            <person name="Alsmark U.C.M."/>
            <person name="Besteiro S."/>
            <person name="Sicheritz-Ponten T."/>
            <person name="Noel C.J."/>
            <person name="Dacks J.B."/>
            <person name="Foster P.G."/>
            <person name="Simillion C."/>
            <person name="Van de Peer Y."/>
            <person name="Miranda-Saavedra D."/>
            <person name="Barton G.J."/>
            <person name="Westrop G.D."/>
            <person name="Mueller S."/>
            <person name="Dessi D."/>
            <person name="Fiori P.L."/>
            <person name="Ren Q."/>
            <person name="Paulsen I."/>
            <person name="Zhang H."/>
            <person name="Bastida-Corcuera F.D."/>
            <person name="Simoes-Barbosa A."/>
            <person name="Brown M.T."/>
            <person name="Hayes R.D."/>
            <person name="Mukherjee M."/>
            <person name="Okumura C.Y."/>
            <person name="Schneider R."/>
            <person name="Smith A.J."/>
            <person name="Vanacova S."/>
            <person name="Villalvazo M."/>
            <person name="Haas B.J."/>
            <person name="Pertea M."/>
            <person name="Feldblyum T.V."/>
            <person name="Utterback T.R."/>
            <person name="Shu C.L."/>
            <person name="Osoegawa K."/>
            <person name="de Jong P.J."/>
            <person name="Hrdy I."/>
            <person name="Horvathova L."/>
            <person name="Zubacova Z."/>
            <person name="Dolezal P."/>
            <person name="Malik S.B."/>
            <person name="Logsdon J.M. Jr."/>
            <person name="Henze K."/>
            <person name="Gupta A."/>
            <person name="Wang C.C."/>
            <person name="Dunne R.L."/>
            <person name="Upcroft J.A."/>
            <person name="Upcroft P."/>
            <person name="White O."/>
            <person name="Salzberg S.L."/>
            <person name="Tang P."/>
            <person name="Chiu C.-H."/>
            <person name="Lee Y.-S."/>
            <person name="Embley T.M."/>
            <person name="Coombs G.H."/>
            <person name="Mottram J.C."/>
            <person name="Tachezy J."/>
            <person name="Fraser-Liggett C.M."/>
            <person name="Johnson P.J."/>
        </authorList>
    </citation>
    <scope>NUCLEOTIDE SEQUENCE [LARGE SCALE GENOMIC DNA]</scope>
    <source>
        <strain evidence="2">G3</strain>
    </source>
</reference>
<sequence>MCALMSGKFFFSKSLHQPELDDVCDTTKYIDYQRETVQTYGLVTKGLQPSKIPNRTIMFFGGRSTMVGSPSKTSTSKKSKKSKSSASSSKSEKHATFDLSNNSPIKSNNNDQTEISKITAQEEIVSSDDEQVQTLPQKIEKTSPQHEHMRDDDEVIDDEADDEDNDSDQE</sequence>
<evidence type="ECO:0000313" key="2">
    <source>
        <dbReference type="EMBL" id="EAY02836.1"/>
    </source>
</evidence>
<dbReference type="RefSeq" id="XP_001315059.1">
    <property type="nucleotide sequence ID" value="XM_001315024.1"/>
</dbReference>
<gene>
    <name evidence="2" type="ORF">TVAG_293040</name>
</gene>
<evidence type="ECO:0000313" key="3">
    <source>
        <dbReference type="Proteomes" id="UP000001542"/>
    </source>
</evidence>
<dbReference type="VEuPathDB" id="TrichDB:TVAGG3_0267760"/>
<dbReference type="AlphaFoldDB" id="A2EWZ4"/>
<reference evidence="2" key="1">
    <citation type="submission" date="2006-10" db="EMBL/GenBank/DDBJ databases">
        <authorList>
            <person name="Amadeo P."/>
            <person name="Zhao Q."/>
            <person name="Wortman J."/>
            <person name="Fraser-Liggett C."/>
            <person name="Carlton J."/>
        </authorList>
    </citation>
    <scope>NUCLEOTIDE SEQUENCE</scope>
    <source>
        <strain evidence="2">G3</strain>
    </source>
</reference>
<dbReference type="KEGG" id="tva:4760676"/>